<accession>A0ACB9LCV0</accession>
<dbReference type="EMBL" id="CM039437">
    <property type="protein sequence ID" value="KAI4306944.1"/>
    <property type="molecule type" value="Genomic_DNA"/>
</dbReference>
<name>A0ACB9LCV0_BAUVA</name>
<evidence type="ECO:0000313" key="2">
    <source>
        <dbReference type="Proteomes" id="UP000828941"/>
    </source>
</evidence>
<gene>
    <name evidence="1" type="ORF">L6164_030181</name>
</gene>
<evidence type="ECO:0000313" key="1">
    <source>
        <dbReference type="EMBL" id="KAI4306944.1"/>
    </source>
</evidence>
<protein>
    <submittedName>
        <fullName evidence="1">Uncharacterized protein</fullName>
    </submittedName>
</protein>
<keyword evidence="2" id="KW-1185">Reference proteome</keyword>
<reference evidence="1 2" key="1">
    <citation type="journal article" date="2022" name="DNA Res.">
        <title>Chromosomal-level genome assembly of the orchid tree Bauhinia variegata (Leguminosae; Cercidoideae) supports the allotetraploid origin hypothesis of Bauhinia.</title>
        <authorList>
            <person name="Zhong Y."/>
            <person name="Chen Y."/>
            <person name="Zheng D."/>
            <person name="Pang J."/>
            <person name="Liu Y."/>
            <person name="Luo S."/>
            <person name="Meng S."/>
            <person name="Qian L."/>
            <person name="Wei D."/>
            <person name="Dai S."/>
            <person name="Zhou R."/>
        </authorList>
    </citation>
    <scope>NUCLEOTIDE SEQUENCE [LARGE SCALE GENOMIC DNA]</scope>
    <source>
        <strain evidence="1">BV-YZ2020</strain>
    </source>
</reference>
<sequence length="628" mass="70044">MEDVQENLPPYTSSSSSSSSPNQQPVPIDEELWLMAEDRAQEILCTIQPNVVSEQNRKEVIDYVQSLIGGCYGTEVFPFGSVPLKTYLPDGDIDLTALTHENLEEDLAQAVCSILENSMDPEYPVKDVQYIRAQVQVVKCTVKNMAVDVSFNQMAGLSTLCFLEQVDQLAARNHLFKRSIILVKAWCYYESRILGAHHGLFSTYAVETLVLYIINLYHSSIRGPLELLYRFLDYYSTFEWDSYCVSINGPVPLSSFPDIVETPECAWDELLLSKEFMRNCMDIYSSHTCDTGVQEFPIKHLNILDPLRSKNNLGRSVSRGNCHRIRFALSFGARKLKEILAVPGQSMGAALENFFANTLERNGKGQRADVLVPVPAFGTGRSEESDLTGDYDSYYADLQYGQLYHSSPMLFAARSPSQADLYGWSAYYPVGTDVYIPTPTFFYTNSSQNPDGTCSIEETGKSRGTGTYIPDANLSSYRRPRRPVSSNHNGFPTSPQNKELEDTHSETDVNADLRSLEISEEGFPRLPTIDKTSTSEAQKSFQLTVKPESTRNSSSSHLKIEFGTYRDSQAPKDLHLPVKEERAGSGVSETQGSILGVPRKAKDDGKEELTGSDADADTDVGEEGRNRQ</sequence>
<comment type="caution">
    <text evidence="1">The sequence shown here is derived from an EMBL/GenBank/DDBJ whole genome shotgun (WGS) entry which is preliminary data.</text>
</comment>
<proteinExistence type="predicted"/>
<dbReference type="Proteomes" id="UP000828941">
    <property type="component" value="Chromosome 12"/>
</dbReference>
<organism evidence="1 2">
    <name type="scientific">Bauhinia variegata</name>
    <name type="common">Purple orchid tree</name>
    <name type="synonym">Phanera variegata</name>
    <dbReference type="NCBI Taxonomy" id="167791"/>
    <lineage>
        <taxon>Eukaryota</taxon>
        <taxon>Viridiplantae</taxon>
        <taxon>Streptophyta</taxon>
        <taxon>Embryophyta</taxon>
        <taxon>Tracheophyta</taxon>
        <taxon>Spermatophyta</taxon>
        <taxon>Magnoliopsida</taxon>
        <taxon>eudicotyledons</taxon>
        <taxon>Gunneridae</taxon>
        <taxon>Pentapetalae</taxon>
        <taxon>rosids</taxon>
        <taxon>fabids</taxon>
        <taxon>Fabales</taxon>
        <taxon>Fabaceae</taxon>
        <taxon>Cercidoideae</taxon>
        <taxon>Cercideae</taxon>
        <taxon>Bauhiniinae</taxon>
        <taxon>Bauhinia</taxon>
    </lineage>
</organism>